<dbReference type="InterPro" id="IPR036388">
    <property type="entry name" value="WH-like_DNA-bd_sf"/>
</dbReference>
<evidence type="ECO:0000313" key="5">
    <source>
        <dbReference type="EMBL" id="SHE98735.1"/>
    </source>
</evidence>
<evidence type="ECO:0000256" key="3">
    <source>
        <dbReference type="ARBA" id="ARBA00023163"/>
    </source>
</evidence>
<dbReference type="PROSITE" id="PS00846">
    <property type="entry name" value="HTH_ARSR_1"/>
    <property type="match status" value="1"/>
</dbReference>
<dbReference type="Gene3D" id="1.10.10.10">
    <property type="entry name" value="Winged helix-like DNA-binding domain superfamily/Winged helix DNA-binding domain"/>
    <property type="match status" value="1"/>
</dbReference>
<dbReference type="SMART" id="SM00418">
    <property type="entry name" value="HTH_ARSR"/>
    <property type="match status" value="1"/>
</dbReference>
<dbReference type="GO" id="GO:0003677">
    <property type="term" value="F:DNA binding"/>
    <property type="evidence" value="ECO:0007669"/>
    <property type="project" value="UniProtKB-KW"/>
</dbReference>
<feature type="domain" description="HTH arsR-type" evidence="4">
    <location>
        <begin position="18"/>
        <end position="115"/>
    </location>
</feature>
<dbReference type="PROSITE" id="PS50987">
    <property type="entry name" value="HTH_ARSR_2"/>
    <property type="match status" value="1"/>
</dbReference>
<dbReference type="Pfam" id="PF01022">
    <property type="entry name" value="HTH_5"/>
    <property type="match status" value="1"/>
</dbReference>
<keyword evidence="1" id="KW-0805">Transcription regulation</keyword>
<evidence type="ECO:0000256" key="2">
    <source>
        <dbReference type="ARBA" id="ARBA00023125"/>
    </source>
</evidence>
<dbReference type="SUPFAM" id="SSF46785">
    <property type="entry name" value="Winged helix' DNA-binding domain"/>
    <property type="match status" value="1"/>
</dbReference>
<dbReference type="InterPro" id="IPR001845">
    <property type="entry name" value="HTH_ArsR_DNA-bd_dom"/>
</dbReference>
<reference evidence="6" key="1">
    <citation type="submission" date="2016-11" db="EMBL/GenBank/DDBJ databases">
        <authorList>
            <person name="Varghese N."/>
            <person name="Submissions S."/>
        </authorList>
    </citation>
    <scope>NUCLEOTIDE SEQUENCE [LARGE SCALE GENOMIC DNA]</scope>
    <source>
        <strain evidence="6">DSM 19514</strain>
    </source>
</reference>
<dbReference type="CDD" id="cd00090">
    <property type="entry name" value="HTH_ARSR"/>
    <property type="match status" value="1"/>
</dbReference>
<dbReference type="PRINTS" id="PR00778">
    <property type="entry name" value="HTHARSR"/>
</dbReference>
<dbReference type="InterPro" id="IPR018334">
    <property type="entry name" value="ArsR_HTH"/>
</dbReference>
<dbReference type="EMBL" id="FQUL01000049">
    <property type="protein sequence ID" value="SHE98735.1"/>
    <property type="molecule type" value="Genomic_DNA"/>
</dbReference>
<sequence>MKIEDEPTLDVGLHVTTEEIIFSVSDVAVLHALSDPIRLKILALIASAQRQEMCACDLVVPTDKSQPTISHHLKVLVESGLLTSKRQGRWMIYSISNDALSSLLKKLGKLIPSKGQT</sequence>
<proteinExistence type="predicted"/>
<dbReference type="InterPro" id="IPR011991">
    <property type="entry name" value="ArsR-like_HTH"/>
</dbReference>
<dbReference type="InterPro" id="IPR051081">
    <property type="entry name" value="HTH_MetalResp_TranReg"/>
</dbReference>
<keyword evidence="3" id="KW-0804">Transcription</keyword>
<evidence type="ECO:0000313" key="6">
    <source>
        <dbReference type="Proteomes" id="UP000184295"/>
    </source>
</evidence>
<organism evidence="5 6">
    <name type="scientific">Ferrithrix thermotolerans DSM 19514</name>
    <dbReference type="NCBI Taxonomy" id="1121881"/>
    <lineage>
        <taxon>Bacteria</taxon>
        <taxon>Bacillati</taxon>
        <taxon>Actinomycetota</taxon>
        <taxon>Acidimicrobiia</taxon>
        <taxon>Acidimicrobiales</taxon>
        <taxon>Acidimicrobiaceae</taxon>
        <taxon>Ferrithrix</taxon>
    </lineage>
</organism>
<dbReference type="InterPro" id="IPR036390">
    <property type="entry name" value="WH_DNA-bd_sf"/>
</dbReference>
<dbReference type="Proteomes" id="UP000184295">
    <property type="component" value="Unassembled WGS sequence"/>
</dbReference>
<dbReference type="RefSeq" id="WP_218587472.1">
    <property type="nucleotide sequence ID" value="NZ_FQUL01000049.1"/>
</dbReference>
<dbReference type="PANTHER" id="PTHR33154">
    <property type="entry name" value="TRANSCRIPTIONAL REGULATOR, ARSR FAMILY"/>
    <property type="match status" value="1"/>
</dbReference>
<dbReference type="PANTHER" id="PTHR33154:SF18">
    <property type="entry name" value="ARSENICAL RESISTANCE OPERON REPRESSOR"/>
    <property type="match status" value="1"/>
</dbReference>
<protein>
    <submittedName>
        <fullName evidence="5">DNA-binding transcriptional regulator, ArsR family</fullName>
    </submittedName>
</protein>
<dbReference type="AlphaFoldDB" id="A0A1M4XZ66"/>
<evidence type="ECO:0000256" key="1">
    <source>
        <dbReference type="ARBA" id="ARBA00023015"/>
    </source>
</evidence>
<name>A0A1M4XZ66_9ACTN</name>
<keyword evidence="6" id="KW-1185">Reference proteome</keyword>
<gene>
    <name evidence="5" type="ORF">SAMN02745225_02186</name>
</gene>
<dbReference type="STRING" id="1121881.SAMN02745225_02186"/>
<dbReference type="GO" id="GO:0003700">
    <property type="term" value="F:DNA-binding transcription factor activity"/>
    <property type="evidence" value="ECO:0007669"/>
    <property type="project" value="InterPro"/>
</dbReference>
<accession>A0A1M4XZ66</accession>
<keyword evidence="2 5" id="KW-0238">DNA-binding</keyword>
<evidence type="ECO:0000259" key="4">
    <source>
        <dbReference type="PROSITE" id="PS50987"/>
    </source>
</evidence>
<dbReference type="NCBIfam" id="NF033788">
    <property type="entry name" value="HTH_metalloreg"/>
    <property type="match status" value="1"/>
</dbReference>